<keyword evidence="3" id="KW-1185">Reference proteome</keyword>
<protein>
    <submittedName>
        <fullName evidence="2">Uncharacterized protein</fullName>
    </submittedName>
</protein>
<evidence type="ECO:0000313" key="3">
    <source>
        <dbReference type="Proteomes" id="UP000308730"/>
    </source>
</evidence>
<evidence type="ECO:0000256" key="1">
    <source>
        <dbReference type="SAM" id="MobiDB-lite"/>
    </source>
</evidence>
<sequence>MSAAAASTVFTKAKSTDVRSHMAKLEVEDSVIIMAGDDVTMVIKGPKADLTLFDRDPLLATWSKMVVGEENKFFALGITVCATKDDPTREAFARCDKGFICRDPAITHPLPNRALYWESETKIIKDTFGGFRNDGHIFVEFGEPISFWPPPIESPYEKATASSAWEYTHPDESVPDWSIFAALEKEVGGKEGHGYAARRVTHEGKPTRIWVARFRDVDEEETGDAKVGKTTFRWAPRCALCLRGAPWDQPHVHTQCHLVGTMSKTRIALGLKPLTAEDGVFEAQPAKEDRNVAKELDGLKEAFDALKKEVAELKGKVTTLEGKGGKEEKKRKADTPAADTPKAKKEKKAEGKGEGSGKGKEKAKAK</sequence>
<accession>A0A4S4LWZ1</accession>
<reference evidence="2 3" key="1">
    <citation type="submission" date="2019-02" db="EMBL/GenBank/DDBJ databases">
        <title>Genome sequencing of the rare red list fungi Antrodiella citrinella (Flaviporus citrinellus).</title>
        <authorList>
            <person name="Buettner E."/>
            <person name="Kellner H."/>
        </authorList>
    </citation>
    <scope>NUCLEOTIDE SEQUENCE [LARGE SCALE GENOMIC DNA]</scope>
    <source>
        <strain evidence="2 3">DSM 108506</strain>
    </source>
</reference>
<organism evidence="2 3">
    <name type="scientific">Antrodiella citrinella</name>
    <dbReference type="NCBI Taxonomy" id="2447956"/>
    <lineage>
        <taxon>Eukaryota</taxon>
        <taxon>Fungi</taxon>
        <taxon>Dikarya</taxon>
        <taxon>Basidiomycota</taxon>
        <taxon>Agaricomycotina</taxon>
        <taxon>Agaricomycetes</taxon>
        <taxon>Polyporales</taxon>
        <taxon>Steccherinaceae</taxon>
        <taxon>Antrodiella</taxon>
    </lineage>
</organism>
<gene>
    <name evidence="2" type="ORF">EUX98_g9260</name>
</gene>
<dbReference type="AlphaFoldDB" id="A0A4S4LWZ1"/>
<evidence type="ECO:0000313" key="2">
    <source>
        <dbReference type="EMBL" id="THH16697.1"/>
    </source>
</evidence>
<dbReference type="Proteomes" id="UP000308730">
    <property type="component" value="Unassembled WGS sequence"/>
</dbReference>
<name>A0A4S4LWZ1_9APHY</name>
<feature type="compositionally biased region" description="Basic and acidic residues" evidence="1">
    <location>
        <begin position="341"/>
        <end position="366"/>
    </location>
</feature>
<feature type="compositionally biased region" description="Basic and acidic residues" evidence="1">
    <location>
        <begin position="323"/>
        <end position="334"/>
    </location>
</feature>
<feature type="region of interest" description="Disordered" evidence="1">
    <location>
        <begin position="315"/>
        <end position="366"/>
    </location>
</feature>
<comment type="caution">
    <text evidence="2">The sequence shown here is derived from an EMBL/GenBank/DDBJ whole genome shotgun (WGS) entry which is preliminary data.</text>
</comment>
<proteinExistence type="predicted"/>
<dbReference type="EMBL" id="SGPM01000712">
    <property type="protein sequence ID" value="THH16697.1"/>
    <property type="molecule type" value="Genomic_DNA"/>
</dbReference>